<protein>
    <submittedName>
        <fullName evidence="4">Phospho-2-dehydro-3-deoxyheptonate aldolase</fullName>
        <ecNumber evidence="4">2.5.1.54</ecNumber>
    </submittedName>
</protein>
<dbReference type="STRING" id="1195236.CTER_3341"/>
<dbReference type="PATRIC" id="fig|1195236.3.peg.3568"/>
<keyword evidence="5" id="KW-1185">Reference proteome</keyword>
<dbReference type="EMBL" id="AORV01000046">
    <property type="protein sequence ID" value="EMS70789.1"/>
    <property type="molecule type" value="Genomic_DNA"/>
</dbReference>
<dbReference type="InterPro" id="IPR052899">
    <property type="entry name" value="Class-I_DAHP_synthase"/>
</dbReference>
<dbReference type="NCBIfam" id="NF009239">
    <property type="entry name" value="PRK12595.1"/>
    <property type="match status" value="1"/>
</dbReference>
<organism evidence="4 5">
    <name type="scientific">Ruminiclostridium cellobioparum subsp. termitidis CT1112</name>
    <dbReference type="NCBI Taxonomy" id="1195236"/>
    <lineage>
        <taxon>Bacteria</taxon>
        <taxon>Bacillati</taxon>
        <taxon>Bacillota</taxon>
        <taxon>Clostridia</taxon>
        <taxon>Eubacteriales</taxon>
        <taxon>Oscillospiraceae</taxon>
        <taxon>Ruminiclostridium</taxon>
    </lineage>
</organism>
<feature type="domain" description="DAHP synthase ferredoxin-like" evidence="3">
    <location>
        <begin position="1"/>
        <end position="66"/>
    </location>
</feature>
<evidence type="ECO:0000259" key="2">
    <source>
        <dbReference type="Pfam" id="PF00793"/>
    </source>
</evidence>
<dbReference type="InterPro" id="IPR006268">
    <property type="entry name" value="DAHP_syn_2"/>
</dbReference>
<reference evidence="4 5" key="1">
    <citation type="journal article" date="2013" name="Genome Announc.">
        <title>Draft Genome Sequence of the Cellulolytic, Mesophilic, Anaerobic Bacterium Clostridium termitidis Strain CT1112 (DSM 5398).</title>
        <authorList>
            <person name="Lal S."/>
            <person name="Ramachandran U."/>
            <person name="Zhang X."/>
            <person name="Munir R."/>
            <person name="Sparling R."/>
            <person name="Levin D.B."/>
        </authorList>
    </citation>
    <scope>NUCLEOTIDE SEQUENCE [LARGE SCALE GENOMIC DNA]</scope>
    <source>
        <strain evidence="4 5">CT1112</strain>
    </source>
</reference>
<keyword evidence="1 4" id="KW-0808">Transferase</keyword>
<dbReference type="InterPro" id="IPR013785">
    <property type="entry name" value="Aldolase_TIM"/>
</dbReference>
<accession>S0FNU0</accession>
<evidence type="ECO:0000259" key="3">
    <source>
        <dbReference type="Pfam" id="PF18152"/>
    </source>
</evidence>
<dbReference type="GO" id="GO:0016832">
    <property type="term" value="F:aldehyde-lyase activity"/>
    <property type="evidence" value="ECO:0007669"/>
    <property type="project" value="InterPro"/>
</dbReference>
<dbReference type="SUPFAM" id="SSF51569">
    <property type="entry name" value="Aldolase"/>
    <property type="match status" value="1"/>
</dbReference>
<dbReference type="PANTHER" id="PTHR43018:SF2">
    <property type="entry name" value="PHOSPHO-2-DEHYDRO-3-DEOXYHEPTONATE ALDOLASE"/>
    <property type="match status" value="1"/>
</dbReference>
<dbReference type="NCBIfam" id="NF006421">
    <property type="entry name" value="PRK08673.1"/>
    <property type="match status" value="1"/>
</dbReference>
<gene>
    <name evidence="4" type="ORF">CTER_3341</name>
</gene>
<dbReference type="EC" id="2.5.1.54" evidence="4"/>
<dbReference type="Pfam" id="PF18152">
    <property type="entry name" value="DAHP_snth_FXD"/>
    <property type="match status" value="1"/>
</dbReference>
<dbReference type="eggNOG" id="COG2876">
    <property type="taxonomic scope" value="Bacteria"/>
</dbReference>
<dbReference type="GO" id="GO:0009073">
    <property type="term" value="P:aromatic amino acid family biosynthetic process"/>
    <property type="evidence" value="ECO:0007669"/>
    <property type="project" value="InterPro"/>
</dbReference>
<dbReference type="Pfam" id="PF00793">
    <property type="entry name" value="DAHP_synth_1"/>
    <property type="match status" value="1"/>
</dbReference>
<dbReference type="Proteomes" id="UP000014155">
    <property type="component" value="Unassembled WGS sequence"/>
</dbReference>
<proteinExistence type="predicted"/>
<dbReference type="InterPro" id="IPR041071">
    <property type="entry name" value="DAHP_snth_FXD"/>
</dbReference>
<dbReference type="GO" id="GO:0003849">
    <property type="term" value="F:3-deoxy-7-phosphoheptulonate synthase activity"/>
    <property type="evidence" value="ECO:0007669"/>
    <property type="project" value="UniProtKB-EC"/>
</dbReference>
<evidence type="ECO:0000313" key="5">
    <source>
        <dbReference type="Proteomes" id="UP000014155"/>
    </source>
</evidence>
<dbReference type="Gene3D" id="3.30.70.1140">
    <property type="entry name" value="Phospho-2-dehydro-3-deoxyheptonate aldolase, domain 1"/>
    <property type="match status" value="1"/>
</dbReference>
<dbReference type="Gene3D" id="3.20.20.70">
    <property type="entry name" value="Aldolase class I"/>
    <property type="match status" value="1"/>
</dbReference>
<dbReference type="InterPro" id="IPR006218">
    <property type="entry name" value="DAHP1/KDSA"/>
</dbReference>
<dbReference type="NCBIfam" id="TIGR01361">
    <property type="entry name" value="DAHP_synth_Bsub"/>
    <property type="match status" value="1"/>
</dbReference>
<dbReference type="RefSeq" id="WP_004627590.1">
    <property type="nucleotide sequence ID" value="NZ_AORV01000046.1"/>
</dbReference>
<sequence length="341" mass="36973">MIIVMNPKSNQMQIDDVINVLKNSGLGVHISQGTERTIIGIIGDKSVLRDIPLELMPGVEKLVPIVESFKLAGKTFRPEPSVVNVNGVKIGGKELAIMAGPCAVENYEQIMEAARAVKKSGAQFLRGGAFKPRTSPYAFQGLEEEGLKLLKAAKDETGLQIITEVTGEKAVELSMPYVDMFQIGARNVQNFQLLKEVGRSMKPVLLKRGSATTIDEWLNAAEYIMSEGNYDVVLCERGIRTFETATRNTLDISAVPVVKNMSHLPVIVDPSHAAGKAKFVIPLARAAIAAGADGLIVEVHPNPMIAMSDAAQQLNPADFNNLCSDIGKLAPILEREFNYYG</sequence>
<comment type="caution">
    <text evidence="4">The sequence shown here is derived from an EMBL/GenBank/DDBJ whole genome shotgun (WGS) entry which is preliminary data.</text>
</comment>
<feature type="domain" description="DAHP synthetase I/KDSA" evidence="2">
    <location>
        <begin position="87"/>
        <end position="322"/>
    </location>
</feature>
<dbReference type="AlphaFoldDB" id="S0FNU0"/>
<evidence type="ECO:0000313" key="4">
    <source>
        <dbReference type="EMBL" id="EMS70789.1"/>
    </source>
</evidence>
<name>S0FNU0_RUMCE</name>
<dbReference type="PANTHER" id="PTHR43018">
    <property type="entry name" value="PHOSPHO-2-DEHYDRO-3-DEOXYHEPTONATE ALDOLASE"/>
    <property type="match status" value="1"/>
</dbReference>
<evidence type="ECO:0000256" key="1">
    <source>
        <dbReference type="ARBA" id="ARBA00022679"/>
    </source>
</evidence>